<dbReference type="EMBL" id="CP117167">
    <property type="protein sequence ID" value="WCT13865.1"/>
    <property type="molecule type" value="Genomic_DNA"/>
</dbReference>
<proteinExistence type="predicted"/>
<protein>
    <submittedName>
        <fullName evidence="2">Uncharacterized protein</fullName>
    </submittedName>
</protein>
<reference evidence="2 3" key="1">
    <citation type="submission" date="2023-02" db="EMBL/GenBank/DDBJ databases">
        <title>Genome sequence of Mucilaginibacter jinjuensis strain KACC 16571.</title>
        <authorList>
            <person name="Kim S."/>
            <person name="Heo J."/>
            <person name="Kwon S.-W."/>
        </authorList>
    </citation>
    <scope>NUCLEOTIDE SEQUENCE [LARGE SCALE GENOMIC DNA]</scope>
    <source>
        <strain evidence="2 3">KACC 16571</strain>
    </source>
</reference>
<evidence type="ECO:0000313" key="3">
    <source>
        <dbReference type="Proteomes" id="UP001216139"/>
    </source>
</evidence>
<dbReference type="RefSeq" id="WP_273632169.1">
    <property type="nucleotide sequence ID" value="NZ_CP117167.1"/>
</dbReference>
<dbReference type="Proteomes" id="UP001216139">
    <property type="component" value="Chromosome"/>
</dbReference>
<keyword evidence="3" id="KW-1185">Reference proteome</keyword>
<evidence type="ECO:0000313" key="2">
    <source>
        <dbReference type="EMBL" id="WCT13865.1"/>
    </source>
</evidence>
<feature type="transmembrane region" description="Helical" evidence="1">
    <location>
        <begin position="6"/>
        <end position="26"/>
    </location>
</feature>
<gene>
    <name evidence="2" type="ORF">PQO05_07960</name>
</gene>
<organism evidence="2 3">
    <name type="scientific">Mucilaginibacter jinjuensis</name>
    <dbReference type="NCBI Taxonomy" id="1176721"/>
    <lineage>
        <taxon>Bacteria</taxon>
        <taxon>Pseudomonadati</taxon>
        <taxon>Bacteroidota</taxon>
        <taxon>Sphingobacteriia</taxon>
        <taxon>Sphingobacteriales</taxon>
        <taxon>Sphingobacteriaceae</taxon>
        <taxon>Mucilaginibacter</taxon>
    </lineage>
</organism>
<keyword evidence="1" id="KW-1133">Transmembrane helix</keyword>
<accession>A0ABY7TBH3</accession>
<name>A0ABY7TBH3_9SPHI</name>
<sequence length="72" mass="8468">MKFLAHLPIYTYVSFIIITLLAYHSVQAKKLSKKLKGSGRSTEIMKWENRKEYCYMGISFLFLVTVFMVLIK</sequence>
<keyword evidence="1" id="KW-0472">Membrane</keyword>
<keyword evidence="1" id="KW-0812">Transmembrane</keyword>
<evidence type="ECO:0000256" key="1">
    <source>
        <dbReference type="SAM" id="Phobius"/>
    </source>
</evidence>
<feature type="transmembrane region" description="Helical" evidence="1">
    <location>
        <begin position="53"/>
        <end position="71"/>
    </location>
</feature>